<dbReference type="STRING" id="1048260.LFML04_0703"/>
<proteinExistence type="predicted"/>
<name>J9ZAM8_LEPFM</name>
<dbReference type="Proteomes" id="UP000006177">
    <property type="component" value="Chromosome"/>
</dbReference>
<sequence length="94" mass="10343">MQEEDKHSTDPSGDETTIEFMAVWKKEDGNSGFDAPAPLLKREIKTGPDGPVIIATYEDGTILEIAGISDGSFIFSSNRAWKKDPVTGRMKRVI</sequence>
<organism evidence="1 2">
    <name type="scientific">Leptospirillum ferriphilum (strain ML-04)</name>
    <dbReference type="NCBI Taxonomy" id="1048260"/>
    <lineage>
        <taxon>Bacteria</taxon>
        <taxon>Pseudomonadati</taxon>
        <taxon>Nitrospirota</taxon>
        <taxon>Nitrospiria</taxon>
        <taxon>Nitrospirales</taxon>
        <taxon>Nitrospiraceae</taxon>
        <taxon>Leptospirillum</taxon>
    </lineage>
</organism>
<evidence type="ECO:0000313" key="1">
    <source>
        <dbReference type="EMBL" id="AFS52938.1"/>
    </source>
</evidence>
<dbReference type="HOGENOM" id="CLU_2382603_0_0_0"/>
<dbReference type="AlphaFoldDB" id="J9ZAM8"/>
<dbReference type="RefSeq" id="WP_014960448.1">
    <property type="nucleotide sequence ID" value="NC_018649.1"/>
</dbReference>
<protein>
    <submittedName>
        <fullName evidence="1">Uncharacterized protein</fullName>
    </submittedName>
</protein>
<dbReference type="EMBL" id="CP002919">
    <property type="protein sequence ID" value="AFS52938.1"/>
    <property type="molecule type" value="Genomic_DNA"/>
</dbReference>
<accession>J9ZAM8</accession>
<gene>
    <name evidence="1" type="ordered locus">LFML04_0703</name>
</gene>
<dbReference type="KEGG" id="lfi:LFML04_0703"/>
<dbReference type="PATRIC" id="fig|1048260.3.peg.757"/>
<evidence type="ECO:0000313" key="2">
    <source>
        <dbReference type="Proteomes" id="UP000006177"/>
    </source>
</evidence>
<reference evidence="1 2" key="1">
    <citation type="journal article" date="2011" name="J. Microbiol.">
        <title>Complete genome of Leptospirillum ferriphilum ML-04 provides insight into its physiology and environmental adaptation.</title>
        <authorList>
            <person name="Mi S."/>
            <person name="Song J."/>
            <person name="Lin J."/>
            <person name="Che Y."/>
            <person name="Zheng H."/>
            <person name="Lin J."/>
        </authorList>
    </citation>
    <scope>NUCLEOTIDE SEQUENCE [LARGE SCALE GENOMIC DNA]</scope>
    <source>
        <strain evidence="1 2">ML-04</strain>
    </source>
</reference>